<dbReference type="EMBL" id="ML213593">
    <property type="protein sequence ID" value="TFK42260.1"/>
    <property type="molecule type" value="Genomic_DNA"/>
</dbReference>
<evidence type="ECO:0000313" key="2">
    <source>
        <dbReference type="EMBL" id="TFK42260.1"/>
    </source>
</evidence>
<proteinExistence type="predicted"/>
<name>A0A5C3MAK0_9AGAR</name>
<sequence length="303" mass="33602">MDPILPDLSLMSLNGIILEAVTYGLVSALFLLSWQIFLVNIRSKKTRSREHIALSCYITVMFILSTTIIVSDAVGMRRLMQAIFRNDSTMDALSLNPPFFGLSQIAEPCFVLANWGADGLLIWRCLVIYRSYSGTPRWVVAISCILALLSIGTGIFAVVQDIVSIISVAKSVWIYCIISLLINLVITTMIITKLNAYRHRITKMLGSNHGTLYTNIMAMIIESALLTLLSLIFVIASFFISPLSPTLLMQILAQVQVLSPLWIIYRVAKKRAWGHNTLEEITSVAFTPGEMTFSSSQASSDVV</sequence>
<feature type="transmembrane region" description="Helical" evidence="1">
    <location>
        <begin position="138"/>
        <end position="160"/>
    </location>
</feature>
<reference evidence="2 3" key="1">
    <citation type="journal article" date="2019" name="Nat. Ecol. Evol.">
        <title>Megaphylogeny resolves global patterns of mushroom evolution.</title>
        <authorList>
            <person name="Varga T."/>
            <person name="Krizsan K."/>
            <person name="Foldi C."/>
            <person name="Dima B."/>
            <person name="Sanchez-Garcia M."/>
            <person name="Sanchez-Ramirez S."/>
            <person name="Szollosi G.J."/>
            <person name="Szarkandi J.G."/>
            <person name="Papp V."/>
            <person name="Albert L."/>
            <person name="Andreopoulos W."/>
            <person name="Angelini C."/>
            <person name="Antonin V."/>
            <person name="Barry K.W."/>
            <person name="Bougher N.L."/>
            <person name="Buchanan P."/>
            <person name="Buyck B."/>
            <person name="Bense V."/>
            <person name="Catcheside P."/>
            <person name="Chovatia M."/>
            <person name="Cooper J."/>
            <person name="Damon W."/>
            <person name="Desjardin D."/>
            <person name="Finy P."/>
            <person name="Geml J."/>
            <person name="Haridas S."/>
            <person name="Hughes K."/>
            <person name="Justo A."/>
            <person name="Karasinski D."/>
            <person name="Kautmanova I."/>
            <person name="Kiss B."/>
            <person name="Kocsube S."/>
            <person name="Kotiranta H."/>
            <person name="LaButti K.M."/>
            <person name="Lechner B.E."/>
            <person name="Liimatainen K."/>
            <person name="Lipzen A."/>
            <person name="Lukacs Z."/>
            <person name="Mihaltcheva S."/>
            <person name="Morgado L.N."/>
            <person name="Niskanen T."/>
            <person name="Noordeloos M.E."/>
            <person name="Ohm R.A."/>
            <person name="Ortiz-Santana B."/>
            <person name="Ovrebo C."/>
            <person name="Racz N."/>
            <person name="Riley R."/>
            <person name="Savchenko A."/>
            <person name="Shiryaev A."/>
            <person name="Soop K."/>
            <person name="Spirin V."/>
            <person name="Szebenyi C."/>
            <person name="Tomsovsky M."/>
            <person name="Tulloss R.E."/>
            <person name="Uehling J."/>
            <person name="Grigoriev I.V."/>
            <person name="Vagvolgyi C."/>
            <person name="Papp T."/>
            <person name="Martin F.M."/>
            <person name="Miettinen O."/>
            <person name="Hibbett D.S."/>
            <person name="Nagy L.G."/>
        </authorList>
    </citation>
    <scope>NUCLEOTIDE SEQUENCE [LARGE SCALE GENOMIC DNA]</scope>
    <source>
        <strain evidence="2 3">CBS 166.37</strain>
    </source>
</reference>
<gene>
    <name evidence="2" type="ORF">BDQ12DRAFT_677901</name>
</gene>
<keyword evidence="1" id="KW-0812">Transmembrane</keyword>
<evidence type="ECO:0000256" key="1">
    <source>
        <dbReference type="SAM" id="Phobius"/>
    </source>
</evidence>
<feature type="transmembrane region" description="Helical" evidence="1">
    <location>
        <begin position="105"/>
        <end position="126"/>
    </location>
</feature>
<feature type="transmembrane region" description="Helical" evidence="1">
    <location>
        <begin position="247"/>
        <end position="265"/>
    </location>
</feature>
<organism evidence="2 3">
    <name type="scientific">Crucibulum laeve</name>
    <dbReference type="NCBI Taxonomy" id="68775"/>
    <lineage>
        <taxon>Eukaryota</taxon>
        <taxon>Fungi</taxon>
        <taxon>Dikarya</taxon>
        <taxon>Basidiomycota</taxon>
        <taxon>Agaricomycotina</taxon>
        <taxon>Agaricomycetes</taxon>
        <taxon>Agaricomycetidae</taxon>
        <taxon>Agaricales</taxon>
        <taxon>Agaricineae</taxon>
        <taxon>Nidulariaceae</taxon>
        <taxon>Crucibulum</taxon>
    </lineage>
</organism>
<feature type="transmembrane region" description="Helical" evidence="1">
    <location>
        <begin position="20"/>
        <end position="39"/>
    </location>
</feature>
<feature type="transmembrane region" description="Helical" evidence="1">
    <location>
        <begin position="212"/>
        <end position="241"/>
    </location>
</feature>
<keyword evidence="1" id="KW-1133">Transmembrane helix</keyword>
<dbReference type="AlphaFoldDB" id="A0A5C3MAK0"/>
<feature type="transmembrane region" description="Helical" evidence="1">
    <location>
        <begin position="51"/>
        <end position="70"/>
    </location>
</feature>
<evidence type="ECO:0000313" key="3">
    <source>
        <dbReference type="Proteomes" id="UP000308652"/>
    </source>
</evidence>
<feature type="transmembrane region" description="Helical" evidence="1">
    <location>
        <begin position="172"/>
        <end position="191"/>
    </location>
</feature>
<dbReference type="STRING" id="68775.A0A5C3MAK0"/>
<dbReference type="OrthoDB" id="3267806at2759"/>
<accession>A0A5C3MAK0</accession>
<keyword evidence="1" id="KW-0472">Membrane</keyword>
<keyword evidence="3" id="KW-1185">Reference proteome</keyword>
<protein>
    <submittedName>
        <fullName evidence="2">Uncharacterized protein</fullName>
    </submittedName>
</protein>
<dbReference type="Proteomes" id="UP000308652">
    <property type="component" value="Unassembled WGS sequence"/>
</dbReference>